<dbReference type="Gene3D" id="3.40.190.10">
    <property type="entry name" value="Periplasmic binding protein-like II"/>
    <property type="match status" value="2"/>
</dbReference>
<name>T1A3G4_9ZZZZ</name>
<reference evidence="6" key="1">
    <citation type="submission" date="2013-08" db="EMBL/GenBank/DDBJ databases">
        <authorList>
            <person name="Mendez C."/>
            <person name="Richter M."/>
            <person name="Ferrer M."/>
            <person name="Sanchez J."/>
        </authorList>
    </citation>
    <scope>NUCLEOTIDE SEQUENCE</scope>
</reference>
<dbReference type="InterPro" id="IPR036388">
    <property type="entry name" value="WH-like_DNA-bd_sf"/>
</dbReference>
<evidence type="ECO:0000313" key="6">
    <source>
        <dbReference type="EMBL" id="EQD36375.1"/>
    </source>
</evidence>
<evidence type="ECO:0000256" key="3">
    <source>
        <dbReference type="ARBA" id="ARBA00023125"/>
    </source>
</evidence>
<feature type="non-terminal residue" evidence="6">
    <location>
        <position position="262"/>
    </location>
</feature>
<dbReference type="InterPro" id="IPR037402">
    <property type="entry name" value="YidZ_PBP2"/>
</dbReference>
<dbReference type="InterPro" id="IPR005119">
    <property type="entry name" value="LysR_subst-bd"/>
</dbReference>
<dbReference type="SUPFAM" id="SSF46785">
    <property type="entry name" value="Winged helix' DNA-binding domain"/>
    <property type="match status" value="1"/>
</dbReference>
<dbReference type="Gene3D" id="1.10.10.10">
    <property type="entry name" value="Winged helix-like DNA-binding domain superfamily/Winged helix DNA-binding domain"/>
    <property type="match status" value="1"/>
</dbReference>
<keyword evidence="2" id="KW-0805">Transcription regulation</keyword>
<comment type="caution">
    <text evidence="6">The sequence shown here is derived from an EMBL/GenBank/DDBJ whole genome shotgun (WGS) entry which is preliminary data.</text>
</comment>
<gene>
    <name evidence="6" type="ORF">B2A_12177</name>
</gene>
<organism evidence="6">
    <name type="scientific">mine drainage metagenome</name>
    <dbReference type="NCBI Taxonomy" id="410659"/>
    <lineage>
        <taxon>unclassified sequences</taxon>
        <taxon>metagenomes</taxon>
        <taxon>ecological metagenomes</taxon>
    </lineage>
</organism>
<evidence type="ECO:0000256" key="4">
    <source>
        <dbReference type="ARBA" id="ARBA00023163"/>
    </source>
</evidence>
<dbReference type="Pfam" id="PF03466">
    <property type="entry name" value="LysR_substrate"/>
    <property type="match status" value="1"/>
</dbReference>
<evidence type="ECO:0000256" key="2">
    <source>
        <dbReference type="ARBA" id="ARBA00023015"/>
    </source>
</evidence>
<accession>T1A3G4</accession>
<feature type="non-terminal residue" evidence="6">
    <location>
        <position position="1"/>
    </location>
</feature>
<dbReference type="PANTHER" id="PTHR30118">
    <property type="entry name" value="HTH-TYPE TRANSCRIPTIONAL REGULATOR LEUO-RELATED"/>
    <property type="match status" value="1"/>
</dbReference>
<protein>
    <submittedName>
        <fullName evidence="6">Transcriptional regulator, LysR family protein</fullName>
    </submittedName>
</protein>
<feature type="domain" description="HTH lysR-type" evidence="5">
    <location>
        <begin position="1"/>
        <end position="37"/>
    </location>
</feature>
<dbReference type="InterPro" id="IPR000847">
    <property type="entry name" value="LysR_HTH_N"/>
</dbReference>
<keyword evidence="4" id="KW-0804">Transcription</keyword>
<dbReference type="GO" id="GO:0003677">
    <property type="term" value="F:DNA binding"/>
    <property type="evidence" value="ECO:0007669"/>
    <property type="project" value="UniProtKB-KW"/>
</dbReference>
<dbReference type="InterPro" id="IPR050389">
    <property type="entry name" value="LysR-type_TF"/>
</dbReference>
<dbReference type="PROSITE" id="PS50931">
    <property type="entry name" value="HTH_LYSR"/>
    <property type="match status" value="1"/>
</dbReference>
<dbReference type="GO" id="GO:0003700">
    <property type="term" value="F:DNA-binding transcription factor activity"/>
    <property type="evidence" value="ECO:0007669"/>
    <property type="project" value="InterPro"/>
</dbReference>
<dbReference type="EMBL" id="AUZZ01008777">
    <property type="protein sequence ID" value="EQD36375.1"/>
    <property type="molecule type" value="Genomic_DNA"/>
</dbReference>
<reference evidence="6" key="2">
    <citation type="journal article" date="2014" name="ISME J.">
        <title>Microbial stratification in low pH oxic and suboxic macroscopic growths along an acid mine drainage.</title>
        <authorList>
            <person name="Mendez-Garcia C."/>
            <person name="Mesa V."/>
            <person name="Sprenger R.R."/>
            <person name="Richter M."/>
            <person name="Diez M.S."/>
            <person name="Solano J."/>
            <person name="Bargiela R."/>
            <person name="Golyshina O.V."/>
            <person name="Manteca A."/>
            <person name="Ramos J.L."/>
            <person name="Gallego J.R."/>
            <person name="Llorente I."/>
            <person name="Martins Dos Santos V.A."/>
            <person name="Jensen O.N."/>
            <person name="Pelaez A.I."/>
            <person name="Sanchez J."/>
            <person name="Ferrer M."/>
        </authorList>
    </citation>
    <scope>NUCLEOTIDE SEQUENCE</scope>
</reference>
<proteinExistence type="inferred from homology"/>
<comment type="similarity">
    <text evidence="1">Belongs to the LysR transcriptional regulatory family.</text>
</comment>
<keyword evidence="3" id="KW-0238">DNA-binding</keyword>
<evidence type="ECO:0000256" key="1">
    <source>
        <dbReference type="ARBA" id="ARBA00009437"/>
    </source>
</evidence>
<dbReference type="Pfam" id="PF00126">
    <property type="entry name" value="HTH_1"/>
    <property type="match status" value="1"/>
</dbReference>
<evidence type="ECO:0000259" key="5">
    <source>
        <dbReference type="PROSITE" id="PS50931"/>
    </source>
</evidence>
<dbReference type="SUPFAM" id="SSF53850">
    <property type="entry name" value="Periplasmic binding protein-like II"/>
    <property type="match status" value="1"/>
</dbReference>
<dbReference type="InterPro" id="IPR036390">
    <property type="entry name" value="WH_DNA-bd_sf"/>
</dbReference>
<sequence>THWLGLTQSAVSHALERLREVLGDPLFVKSGRGIAATTRAVALAAPAKRLLEDIEQLGRRPRFSPEDTELVLTVAANDFQRDLLLPTFQRRLAGRLRSLRLIVIPSRAPTAQMLREGRCDLIVTPRPPEGSDILQKRLLADRYVCFFDSRRRSAPATLEDYLGARHVTVAYEDGRRLEFDELLEARGLSRVIGVAVPNFGGIAAFLSGTDMLASLPSLMRRGPLEGFASAPLPLSAPELSMYAVWHRRHHEDPAHAWLRGQL</sequence>
<dbReference type="AlphaFoldDB" id="T1A3G4"/>
<dbReference type="PANTHER" id="PTHR30118:SF6">
    <property type="entry name" value="HTH-TYPE TRANSCRIPTIONAL REGULATOR LEUO"/>
    <property type="match status" value="1"/>
</dbReference>
<dbReference type="CDD" id="cd08417">
    <property type="entry name" value="PBP2_Nitroaromatics_like"/>
    <property type="match status" value="1"/>
</dbReference>